<name>A0A1D1YIG5_9ARAE</name>
<dbReference type="FunFam" id="1.10.10.60:FF:000010">
    <property type="entry name" value="Transcriptional activator Myb isoform A"/>
    <property type="match status" value="1"/>
</dbReference>
<dbReference type="SMART" id="SM00717">
    <property type="entry name" value="SANT"/>
    <property type="match status" value="3"/>
</dbReference>
<organism evidence="10">
    <name type="scientific">Anthurium amnicola</name>
    <dbReference type="NCBI Taxonomy" id="1678845"/>
    <lineage>
        <taxon>Eukaryota</taxon>
        <taxon>Viridiplantae</taxon>
        <taxon>Streptophyta</taxon>
        <taxon>Embryophyta</taxon>
        <taxon>Tracheophyta</taxon>
        <taxon>Spermatophyta</taxon>
        <taxon>Magnoliopsida</taxon>
        <taxon>Liliopsida</taxon>
        <taxon>Araceae</taxon>
        <taxon>Pothoideae</taxon>
        <taxon>Potheae</taxon>
        <taxon>Anthurium</taxon>
    </lineage>
</organism>
<dbReference type="Gene3D" id="1.10.10.60">
    <property type="entry name" value="Homeodomain-like"/>
    <property type="match status" value="3"/>
</dbReference>
<comment type="subcellular location">
    <subcellularLocation>
        <location evidence="1">Nucleus</location>
    </subcellularLocation>
</comment>
<feature type="domain" description="HTH myb-type" evidence="9">
    <location>
        <begin position="41"/>
        <end position="92"/>
    </location>
</feature>
<feature type="region of interest" description="Disordered" evidence="7">
    <location>
        <begin position="904"/>
        <end position="928"/>
    </location>
</feature>
<evidence type="ECO:0000313" key="10">
    <source>
        <dbReference type="EMBL" id="JAT54441.1"/>
    </source>
</evidence>
<keyword evidence="5" id="KW-0804">Transcription</keyword>
<dbReference type="SUPFAM" id="SSF46689">
    <property type="entry name" value="Homeodomain-like"/>
    <property type="match status" value="2"/>
</dbReference>
<dbReference type="CDD" id="cd00167">
    <property type="entry name" value="SANT"/>
    <property type="match status" value="3"/>
</dbReference>
<evidence type="ECO:0000256" key="5">
    <source>
        <dbReference type="ARBA" id="ARBA00023163"/>
    </source>
</evidence>
<dbReference type="AlphaFoldDB" id="A0A1D1YIG5"/>
<evidence type="ECO:0000256" key="1">
    <source>
        <dbReference type="ARBA" id="ARBA00004123"/>
    </source>
</evidence>
<dbReference type="PROSITE" id="PS51294">
    <property type="entry name" value="HTH_MYB"/>
    <property type="match status" value="3"/>
</dbReference>
<gene>
    <name evidence="10" type="primary">MYB3R-1_8</name>
    <name evidence="10" type="ORF">g.74562</name>
</gene>
<dbReference type="FunFam" id="1.10.10.60:FF:000016">
    <property type="entry name" value="Transcriptional activator Myb isoform A"/>
    <property type="match status" value="1"/>
</dbReference>
<reference evidence="10" key="1">
    <citation type="submission" date="2015-07" db="EMBL/GenBank/DDBJ databases">
        <title>Transcriptome Assembly of Anthurium amnicola.</title>
        <authorList>
            <person name="Suzuki J."/>
        </authorList>
    </citation>
    <scope>NUCLEOTIDE SEQUENCE</scope>
</reference>
<dbReference type="GO" id="GO:0005634">
    <property type="term" value="C:nucleus"/>
    <property type="evidence" value="ECO:0007669"/>
    <property type="project" value="UniProtKB-SubCell"/>
</dbReference>
<dbReference type="InterPro" id="IPR009057">
    <property type="entry name" value="Homeodomain-like_sf"/>
</dbReference>
<dbReference type="PANTHER" id="PTHR45614">
    <property type="entry name" value="MYB PROTEIN-RELATED"/>
    <property type="match status" value="1"/>
</dbReference>
<feature type="domain" description="Myb-like" evidence="8">
    <location>
        <begin position="41"/>
        <end position="92"/>
    </location>
</feature>
<dbReference type="FunFam" id="1.10.10.60:FF:000324">
    <property type="entry name" value="Transcription factor MYB3R-2"/>
    <property type="match status" value="1"/>
</dbReference>
<feature type="domain" description="Myb-like" evidence="8">
    <location>
        <begin position="93"/>
        <end position="144"/>
    </location>
</feature>
<feature type="region of interest" description="Disordered" evidence="7">
    <location>
        <begin position="763"/>
        <end position="783"/>
    </location>
</feature>
<dbReference type="InterPro" id="IPR001005">
    <property type="entry name" value="SANT/Myb"/>
</dbReference>
<proteinExistence type="predicted"/>
<sequence>MDTDMALICVGGEEASAASHDVSSSHFLEHRPVHGRTSGPTRRSTKGRWTPEEDAMLFRAVQRYKGRNWKKIAECFKDRTDVQCLHRWQKVLNPELVKGPWSKEEDDTIIEMVNKYGPKKWSTIAQALPGRIGKQCRERWHNHLNPAINKEAWTQEEELALIHAHQIYGNKWAELSKFLPGRTDNAIKNHWNSSVKKKLDSYLAAGLLAQLQGPPHAEISKLHGSSSYVMMLHDSEEGVCKDEMEAAERSECSQDSVQVGCSQSDCEVANAVLVGADENIRVREDNGKENVQNPHSVLCSKEYYLSESIPDVRHRTNIAVNLSAENVLPDGGISECMPGQTGVHELSSMSSVEVAQKSPGLLRESKQGAGGKCGCGGSVIFSRQTSPVCLENTVVGGDGRDKMLISEVDCQNNNLLGAGINLGDPTSGSNATHLGCSTAPTICLPDIQSCESCNDLGYPLNSSDMLSIPCSQGLPSTTPLTLICPSDGKVSYGVNNIDNDDIQNSEFYAFPYDDFMYNNDAVVSPGADCTSFHLSDENHQQKINPTPTSVEVVCSGPGATGGSSHDQKQLTQKKDQDLGALFYEPPRFPSLEIPFVSCDLISSADLQQAYSPLGIRQLMMSSMNCSTPYKLWDSPSSDDSPAAVLKNAAKSFLCTPSIMKKRQLELSSPLQDQRGDEESWKDINPELEAFFMNRNDNSCPDAVSDKDRSCVATFSSIEGTVFSPSYDQKRNSGTSPDGKENLFDAKQKNESIISGINSSVKIPDWSNHEKKKEPRQHSCHATKDIDADVRSDDAGVLVEHNINDMQLFSSRDGNIDIFVNTPGAKRGIESPSAWKSPWFMSTLLPGTRIDPDVQFENFGYFMSPGDRSLDAIGLMKLLSAPTAAVFAEAHEVLAGGNVQMPLTKEHEESSNGNNLPIEKEPESSIPLPPQILTEGRVLDFSGCSTPGRVCEKNKGGRVGAAANFSSPSSYLMKGCR</sequence>
<keyword evidence="3" id="KW-0805">Transcription regulation</keyword>
<feature type="domain" description="Myb-like" evidence="8">
    <location>
        <begin position="145"/>
        <end position="195"/>
    </location>
</feature>
<keyword evidence="2" id="KW-0677">Repeat</keyword>
<feature type="domain" description="HTH myb-type" evidence="9">
    <location>
        <begin position="93"/>
        <end position="148"/>
    </location>
</feature>
<evidence type="ECO:0000256" key="6">
    <source>
        <dbReference type="ARBA" id="ARBA00023242"/>
    </source>
</evidence>
<dbReference type="GO" id="GO:0000981">
    <property type="term" value="F:DNA-binding transcription factor activity, RNA polymerase II-specific"/>
    <property type="evidence" value="ECO:0007669"/>
    <property type="project" value="TreeGrafter"/>
</dbReference>
<evidence type="ECO:0000259" key="9">
    <source>
        <dbReference type="PROSITE" id="PS51294"/>
    </source>
</evidence>
<dbReference type="InterPro" id="IPR050560">
    <property type="entry name" value="MYB_TF"/>
</dbReference>
<evidence type="ECO:0000256" key="4">
    <source>
        <dbReference type="ARBA" id="ARBA00023125"/>
    </source>
</evidence>
<dbReference type="PANTHER" id="PTHR45614:SF123">
    <property type="entry name" value="MYB DNA-BINDING DOMAIN SUPERFAMILY PROTEIN-RELATED"/>
    <property type="match status" value="1"/>
</dbReference>
<evidence type="ECO:0000256" key="7">
    <source>
        <dbReference type="SAM" id="MobiDB-lite"/>
    </source>
</evidence>
<dbReference type="InterPro" id="IPR017930">
    <property type="entry name" value="Myb_dom"/>
</dbReference>
<feature type="region of interest" description="Disordered" evidence="7">
    <location>
        <begin position="31"/>
        <end position="50"/>
    </location>
</feature>
<evidence type="ECO:0000259" key="8">
    <source>
        <dbReference type="PROSITE" id="PS50090"/>
    </source>
</evidence>
<keyword evidence="6" id="KW-0539">Nucleus</keyword>
<protein>
    <submittedName>
        <fullName evidence="10">Myb-related protein 3R-1</fullName>
    </submittedName>
</protein>
<accession>A0A1D1YIG5</accession>
<feature type="domain" description="HTH myb-type" evidence="9">
    <location>
        <begin position="149"/>
        <end position="199"/>
    </location>
</feature>
<dbReference type="PROSITE" id="PS50090">
    <property type="entry name" value="MYB_LIKE"/>
    <property type="match status" value="3"/>
</dbReference>
<evidence type="ECO:0000256" key="2">
    <source>
        <dbReference type="ARBA" id="ARBA00022737"/>
    </source>
</evidence>
<dbReference type="Pfam" id="PF00249">
    <property type="entry name" value="Myb_DNA-binding"/>
    <property type="match status" value="3"/>
</dbReference>
<keyword evidence="4" id="KW-0238">DNA-binding</keyword>
<dbReference type="EMBL" id="GDJX01013495">
    <property type="protein sequence ID" value="JAT54441.1"/>
    <property type="molecule type" value="Transcribed_RNA"/>
</dbReference>
<dbReference type="GO" id="GO:0000978">
    <property type="term" value="F:RNA polymerase II cis-regulatory region sequence-specific DNA binding"/>
    <property type="evidence" value="ECO:0007669"/>
    <property type="project" value="TreeGrafter"/>
</dbReference>
<feature type="compositionally biased region" description="Basic and acidic residues" evidence="7">
    <location>
        <begin position="766"/>
        <end position="783"/>
    </location>
</feature>
<evidence type="ECO:0000256" key="3">
    <source>
        <dbReference type="ARBA" id="ARBA00023015"/>
    </source>
</evidence>